<dbReference type="GO" id="GO:0007165">
    <property type="term" value="P:signal transduction"/>
    <property type="evidence" value="ECO:0007669"/>
    <property type="project" value="UniProtKB-ARBA"/>
</dbReference>
<dbReference type="Gene3D" id="3.30.1360.230">
    <property type="entry name" value="Sufu, C-terminal domain"/>
    <property type="match status" value="1"/>
</dbReference>
<keyword evidence="8" id="KW-0007">Acetylation</keyword>
<dbReference type="PANTHER" id="PTHR10928">
    <property type="entry name" value="SUPPRESSOR OF FUSED"/>
    <property type="match status" value="1"/>
</dbReference>
<keyword evidence="9" id="KW-0539">Nucleus</keyword>
<evidence type="ECO:0000259" key="12">
    <source>
        <dbReference type="Pfam" id="PF12470"/>
    </source>
</evidence>
<keyword evidence="4" id="KW-0963">Cytoplasm</keyword>
<keyword evidence="3" id="KW-0217">Developmental protein</keyword>
<accession>A0A8T2NNE4</accession>
<evidence type="ECO:0000256" key="10">
    <source>
        <dbReference type="ARBA" id="ARBA00060754"/>
    </source>
</evidence>
<name>A0A8T2NNE4_9TELE</name>
<protein>
    <recommendedName>
        <fullName evidence="11">Suppressor of fused homolog</fullName>
    </recommendedName>
</protein>
<evidence type="ECO:0000256" key="1">
    <source>
        <dbReference type="ARBA" id="ARBA00004123"/>
    </source>
</evidence>
<sequence length="226" mass="25562">MSSMRQLSLRRMATCLSLSLSLSLSFSRFRSRKDSLESESSAAIVPHELVRTRQLESVHLKFNQESGTLIPLCLRGRLLHGRHFTYKSITGDTAITFVSTGVEGAFATEEHPYAAHGPWLQILLTEEFVERMLEDLQDLNAEETKLPKEYCWPDRKLKISILPDAVFDSPLQGRSDQVRMSMADTSMDQFWPLPNVCAADCYFPPPPPLLPTPHFLLSSFDPYGNT</sequence>
<evidence type="ECO:0000256" key="5">
    <source>
        <dbReference type="ARBA" id="ARBA00022499"/>
    </source>
</evidence>
<dbReference type="GO" id="GO:0045879">
    <property type="term" value="P:negative regulation of smoothened signaling pathway"/>
    <property type="evidence" value="ECO:0007669"/>
    <property type="project" value="UniProtKB-ARBA"/>
</dbReference>
<evidence type="ECO:0000256" key="3">
    <source>
        <dbReference type="ARBA" id="ARBA00022473"/>
    </source>
</evidence>
<evidence type="ECO:0000313" key="14">
    <source>
        <dbReference type="Proteomes" id="UP000824540"/>
    </source>
</evidence>
<evidence type="ECO:0000256" key="7">
    <source>
        <dbReference type="ARBA" id="ARBA00022843"/>
    </source>
</evidence>
<dbReference type="InterPro" id="IPR024314">
    <property type="entry name" value="SUFU_C"/>
</dbReference>
<dbReference type="AlphaFoldDB" id="A0A8T2NNE4"/>
<comment type="caution">
    <text evidence="13">The sequence shown here is derived from an EMBL/GenBank/DDBJ whole genome shotgun (WGS) entry which is preliminary data.</text>
</comment>
<gene>
    <name evidence="13" type="ORF">JZ751_019890</name>
</gene>
<dbReference type="GO" id="GO:0000122">
    <property type="term" value="P:negative regulation of transcription by RNA polymerase II"/>
    <property type="evidence" value="ECO:0007669"/>
    <property type="project" value="UniProtKB-ARBA"/>
</dbReference>
<proteinExistence type="inferred from homology"/>
<comment type="similarity">
    <text evidence="10">Belongs to the SUFU family.</text>
</comment>
<evidence type="ECO:0000256" key="4">
    <source>
        <dbReference type="ARBA" id="ARBA00022490"/>
    </source>
</evidence>
<evidence type="ECO:0000256" key="11">
    <source>
        <dbReference type="ARBA" id="ARBA00071231"/>
    </source>
</evidence>
<evidence type="ECO:0000256" key="8">
    <source>
        <dbReference type="ARBA" id="ARBA00022990"/>
    </source>
</evidence>
<dbReference type="GO" id="GO:0005634">
    <property type="term" value="C:nucleus"/>
    <property type="evidence" value="ECO:0007669"/>
    <property type="project" value="UniProtKB-SubCell"/>
</dbReference>
<dbReference type="GO" id="GO:0005929">
    <property type="term" value="C:cilium"/>
    <property type="evidence" value="ECO:0007669"/>
    <property type="project" value="UniProtKB-ARBA"/>
</dbReference>
<dbReference type="InterPro" id="IPR038489">
    <property type="entry name" value="SUFU_C_sf"/>
</dbReference>
<evidence type="ECO:0000256" key="2">
    <source>
        <dbReference type="ARBA" id="ARBA00004496"/>
    </source>
</evidence>
<evidence type="ECO:0000313" key="13">
    <source>
        <dbReference type="EMBL" id="KAG9341136.1"/>
    </source>
</evidence>
<dbReference type="FunFam" id="3.30.1360.230:FF:000001">
    <property type="entry name" value="Suppressor of fused homolog"/>
    <property type="match status" value="1"/>
</dbReference>
<reference evidence="13" key="1">
    <citation type="thesis" date="2021" institute="BYU ScholarsArchive" country="Provo, UT, USA">
        <title>Applications of and Algorithms for Genome Assembly and Genomic Analyses with an Emphasis on Marine Teleosts.</title>
        <authorList>
            <person name="Pickett B.D."/>
        </authorList>
    </citation>
    <scope>NUCLEOTIDE SEQUENCE</scope>
    <source>
        <strain evidence="13">HI-2016</strain>
    </source>
</reference>
<evidence type="ECO:0000256" key="9">
    <source>
        <dbReference type="ARBA" id="ARBA00023242"/>
    </source>
</evidence>
<dbReference type="PANTHER" id="PTHR10928:SF2">
    <property type="entry name" value="SUPPRESSOR OF FUSED HOMOLOG"/>
    <property type="match status" value="1"/>
</dbReference>
<dbReference type="GO" id="GO:0005829">
    <property type="term" value="C:cytosol"/>
    <property type="evidence" value="ECO:0007669"/>
    <property type="project" value="UniProtKB-ARBA"/>
</dbReference>
<keyword evidence="5" id="KW-1017">Isopeptide bond</keyword>
<dbReference type="EMBL" id="JAFBMS010000038">
    <property type="protein sequence ID" value="KAG9341136.1"/>
    <property type="molecule type" value="Genomic_DNA"/>
</dbReference>
<keyword evidence="7" id="KW-0832">Ubl conjugation</keyword>
<organism evidence="13 14">
    <name type="scientific">Albula glossodonta</name>
    <name type="common">roundjaw bonefish</name>
    <dbReference type="NCBI Taxonomy" id="121402"/>
    <lineage>
        <taxon>Eukaryota</taxon>
        <taxon>Metazoa</taxon>
        <taxon>Chordata</taxon>
        <taxon>Craniata</taxon>
        <taxon>Vertebrata</taxon>
        <taxon>Euteleostomi</taxon>
        <taxon>Actinopterygii</taxon>
        <taxon>Neopterygii</taxon>
        <taxon>Teleostei</taxon>
        <taxon>Albuliformes</taxon>
        <taxon>Albulidae</taxon>
        <taxon>Albula</taxon>
    </lineage>
</organism>
<dbReference type="OrthoDB" id="10038834at2759"/>
<comment type="subcellular location">
    <subcellularLocation>
        <location evidence="2">Cytoplasm</location>
    </subcellularLocation>
    <subcellularLocation>
        <location evidence="1">Nucleus</location>
    </subcellularLocation>
</comment>
<keyword evidence="14" id="KW-1185">Reference proteome</keyword>
<keyword evidence="6" id="KW-0597">Phosphoprotein</keyword>
<dbReference type="Proteomes" id="UP000824540">
    <property type="component" value="Unassembled WGS sequence"/>
</dbReference>
<dbReference type="Pfam" id="PF12470">
    <property type="entry name" value="SUFU_C"/>
    <property type="match status" value="1"/>
</dbReference>
<evidence type="ECO:0000256" key="6">
    <source>
        <dbReference type="ARBA" id="ARBA00022553"/>
    </source>
</evidence>
<feature type="domain" description="Suppressor of fused C-terminal" evidence="12">
    <location>
        <begin position="41"/>
        <end position="161"/>
    </location>
</feature>
<dbReference type="InterPro" id="IPR007768">
    <property type="entry name" value="Suppressor_of_fused"/>
</dbReference>